<dbReference type="Pfam" id="PF03704">
    <property type="entry name" value="BTAD"/>
    <property type="match status" value="1"/>
</dbReference>
<dbReference type="InterPro" id="IPR005158">
    <property type="entry name" value="BTAD"/>
</dbReference>
<dbReference type="Pfam" id="PF25873">
    <property type="entry name" value="WHD_MalT"/>
    <property type="match status" value="1"/>
</dbReference>
<name>A0A285F5N7_9FIRM</name>
<dbReference type="PANTHER" id="PTHR35807:SF2">
    <property type="entry name" value="TRANSCRIPTIONAL ACTIVATOR DOMAIN"/>
    <property type="match status" value="1"/>
</dbReference>
<evidence type="ECO:0000313" key="2">
    <source>
        <dbReference type="EMBL" id="SNY05696.1"/>
    </source>
</evidence>
<dbReference type="InterPro" id="IPR027417">
    <property type="entry name" value="P-loop_NTPase"/>
</dbReference>
<dbReference type="PANTHER" id="PTHR35807">
    <property type="entry name" value="TRANSCRIPTIONAL REGULATOR REDD-RELATED"/>
    <property type="match status" value="1"/>
</dbReference>
<dbReference type="Gene3D" id="1.10.10.10">
    <property type="entry name" value="Winged helix-like DNA-binding domain superfamily/Winged helix DNA-binding domain"/>
    <property type="match status" value="1"/>
</dbReference>
<dbReference type="Proteomes" id="UP000219573">
    <property type="component" value="Unassembled WGS sequence"/>
</dbReference>
<accession>A0A285F5N7</accession>
<dbReference type="AlphaFoldDB" id="A0A285F5N7"/>
<dbReference type="InterPro" id="IPR059106">
    <property type="entry name" value="WHD_MalT"/>
</dbReference>
<keyword evidence="3" id="KW-1185">Reference proteome</keyword>
<evidence type="ECO:0000259" key="1">
    <source>
        <dbReference type="SMART" id="SM01043"/>
    </source>
</evidence>
<proteinExistence type="predicted"/>
<dbReference type="SUPFAM" id="SSF52540">
    <property type="entry name" value="P-loop containing nucleoside triphosphate hydrolases"/>
    <property type="match status" value="1"/>
</dbReference>
<dbReference type="InterPro" id="IPR011990">
    <property type="entry name" value="TPR-like_helical_dom_sf"/>
</dbReference>
<dbReference type="SMART" id="SM01043">
    <property type="entry name" value="BTAD"/>
    <property type="match status" value="1"/>
</dbReference>
<gene>
    <name evidence="2" type="ORF">SAMN06265827_101120</name>
</gene>
<dbReference type="SUPFAM" id="SSF48452">
    <property type="entry name" value="TPR-like"/>
    <property type="match status" value="1"/>
</dbReference>
<protein>
    <submittedName>
        <fullName evidence="2">Transcriptional activator domain-containing protein</fullName>
    </submittedName>
</protein>
<organism evidence="2 3">
    <name type="scientific">Orenia metallireducens</name>
    <dbReference type="NCBI Taxonomy" id="1413210"/>
    <lineage>
        <taxon>Bacteria</taxon>
        <taxon>Bacillati</taxon>
        <taxon>Bacillota</taxon>
        <taxon>Clostridia</taxon>
        <taxon>Halanaerobiales</taxon>
        <taxon>Halobacteroidaceae</taxon>
        <taxon>Orenia</taxon>
    </lineage>
</organism>
<reference evidence="3" key="1">
    <citation type="submission" date="2017-09" db="EMBL/GenBank/DDBJ databases">
        <authorList>
            <person name="Varghese N."/>
            <person name="Submissions S."/>
        </authorList>
    </citation>
    <scope>NUCLEOTIDE SEQUENCE [LARGE SCALE GENOMIC DNA]</scope>
    <source>
        <strain evidence="3">MSL47</strain>
    </source>
</reference>
<feature type="domain" description="Bacterial transcriptional activator" evidence="1">
    <location>
        <begin position="989"/>
        <end position="1131"/>
    </location>
</feature>
<sequence length="1132" mass="135025">MYYQEILEDKAIILSKIDKELRYTWVFNSHLDFSVKSVIGKTNSEIDPNPGTFQLEELKIVLLKIRLYIRKVYYWEGLRMNIKKRNCFIKPKYHFDNWRSQELVSKYNKIIHYPLTVIEGGIGTGKSSSLSNFLDSNFQGESIWFTLSEQIDWEVNLFWRLFLKAIIFYNNSLEEDIQEIIIKIEKRDSNIRSIINDLAEVVFDEFNDDSLLIIDNFELIIKNQKVVDSLSYFVNLIPNYFHLVLITKEKIVFPHLDRWQAQSLVQFIKEKQLILEKEDIKELLSLEYNLKLSNSELDKVYHLTEGWILAVDLFAKEYNGQALDDFLNDDSNFTMIDDYFSYYVLAKLEDKELIEFLLKTSLLEELDIRVSNLVLKIDNSQEIINLIKDKFGLIKKVEEGKYRYHNLFREFLKRRFDQIYVEFNHRELIDIYLELGMLKEALCYSYKIDDKDKLIAIILGKEERVIAKVESKLLETIFSYLTEEDFINNPLLYLYHGDYYLYKQDPYKSLANYQQGEKLFRSRGDRVSLRRALFKTAKVYAFFNSNHLLNYLEELLTFQDQLSIVKEEELTYLRYISTLIRGDMKEGRKLLAKLEGSNYYEELLTNHLFMKGDFNQAIKLIKQIDKPREEYFFYNTFIAPILIHLLLGNFYQAQEYILIELEQDNFVIKLFAQYYLAQIAEFFYIKPRVELKELYLEKLEMIDGCPYDSSWYRLELLLTIVFWEVFYGDLEQVLAYGELGLDHALSREDKLFSGFFNKAIGVKYYFEEDLTKAVQLLKKSIDSFLSIENKLLLASSYLWIALVIYKSKKSDSLRYYATKFLKLSREHNYDFLLTTPNLLGSRDPNHFIPLLLEVKSLGVEVAYIDQILNQLHLERLDNAPGYSLRIKSLGRLQVYRGTELITEDDWGRKKAKELFKLLLINYGQLINKDQICQLLYPDYNQTDAYRNFSVNLTYLNNLLEPSREVGEKTYFIVREGDYYGLTNKFAYFYDVDMFQSLINRGRQADNKLIRIKYYQQALELYEDDFIADDLYNEEISKERKRIQHLYLKLADDLMEYYYDNQDYHKCIKLANKSLEIDKYFESAYLYQLKAYKELNLRSYAIKAYKRCKDILEEELNISPNQEIEEYYKSITK</sequence>
<dbReference type="InterPro" id="IPR036388">
    <property type="entry name" value="WH-like_DNA-bd_sf"/>
</dbReference>
<dbReference type="InterPro" id="IPR051677">
    <property type="entry name" value="AfsR-DnrI-RedD_regulator"/>
</dbReference>
<evidence type="ECO:0000313" key="3">
    <source>
        <dbReference type="Proteomes" id="UP000219573"/>
    </source>
</evidence>
<dbReference type="Gene3D" id="1.25.40.10">
    <property type="entry name" value="Tetratricopeptide repeat domain"/>
    <property type="match status" value="2"/>
</dbReference>
<dbReference type="EMBL" id="OBDZ01000001">
    <property type="protein sequence ID" value="SNY05696.1"/>
    <property type="molecule type" value="Genomic_DNA"/>
</dbReference>
<dbReference type="OrthoDB" id="9789465at2"/>